<dbReference type="AlphaFoldDB" id="A0A8H7UEV4"/>
<gene>
    <name evidence="2" type="ORF">INT43_001896</name>
</gene>
<keyword evidence="3" id="KW-1185">Reference proteome</keyword>
<evidence type="ECO:0000313" key="2">
    <source>
        <dbReference type="EMBL" id="KAG2179047.1"/>
    </source>
</evidence>
<evidence type="ECO:0000313" key="3">
    <source>
        <dbReference type="Proteomes" id="UP000654370"/>
    </source>
</evidence>
<feature type="signal peptide" evidence="1">
    <location>
        <begin position="1"/>
        <end position="19"/>
    </location>
</feature>
<feature type="chain" id="PRO_5034695370" evidence="1">
    <location>
        <begin position="20"/>
        <end position="191"/>
    </location>
</feature>
<name>A0A8H7UEV4_MORIS</name>
<dbReference type="Proteomes" id="UP000654370">
    <property type="component" value="Unassembled WGS sequence"/>
</dbReference>
<proteinExistence type="predicted"/>
<sequence length="191" mass="19707">MKFAPFIGLLLVASSAVQARAVHKREVGEKAADVAQSITNLSEEFMALSKSAQKVMKGDLTASGTAFSQAAQLPATLAKILADCQAVQGIFSPAEAEAIFVPVRTLLPAIKKTFTGFAPKPASGFGFGIPAMPAGGSPAGQILSAIQDAFPPITSCLQAHSLPADQMTGKGYIKQANDIISDASAAMNMQI</sequence>
<reference evidence="2" key="1">
    <citation type="submission" date="2020-12" db="EMBL/GenBank/DDBJ databases">
        <title>Metabolic potential, ecology and presence of endohyphal bacteria is reflected in genomic diversity of Mucoromycotina.</title>
        <authorList>
            <person name="Muszewska A."/>
            <person name="Okrasinska A."/>
            <person name="Steczkiewicz K."/>
            <person name="Drgas O."/>
            <person name="Orlowska M."/>
            <person name="Perlinska-Lenart U."/>
            <person name="Aleksandrzak-Piekarczyk T."/>
            <person name="Szatraj K."/>
            <person name="Zielenkiewicz U."/>
            <person name="Pilsyk S."/>
            <person name="Malc E."/>
            <person name="Mieczkowski P."/>
            <person name="Kruszewska J.S."/>
            <person name="Biernat P."/>
            <person name="Pawlowska J."/>
        </authorList>
    </citation>
    <scope>NUCLEOTIDE SEQUENCE</scope>
    <source>
        <strain evidence="2">WA0000067209</strain>
    </source>
</reference>
<organism evidence="2 3">
    <name type="scientific">Mortierella isabellina</name>
    <name type="common">Filamentous fungus</name>
    <name type="synonym">Umbelopsis isabellina</name>
    <dbReference type="NCBI Taxonomy" id="91625"/>
    <lineage>
        <taxon>Eukaryota</taxon>
        <taxon>Fungi</taxon>
        <taxon>Fungi incertae sedis</taxon>
        <taxon>Mucoromycota</taxon>
        <taxon>Mucoromycotina</taxon>
        <taxon>Umbelopsidomycetes</taxon>
        <taxon>Umbelopsidales</taxon>
        <taxon>Umbelopsidaceae</taxon>
        <taxon>Umbelopsis</taxon>
    </lineage>
</organism>
<comment type="caution">
    <text evidence="2">The sequence shown here is derived from an EMBL/GenBank/DDBJ whole genome shotgun (WGS) entry which is preliminary data.</text>
</comment>
<accession>A0A8H7UEV4</accession>
<evidence type="ECO:0000256" key="1">
    <source>
        <dbReference type="SAM" id="SignalP"/>
    </source>
</evidence>
<protein>
    <submittedName>
        <fullName evidence="2">Uncharacterized protein</fullName>
    </submittedName>
</protein>
<dbReference type="EMBL" id="JAEPQZ010000007">
    <property type="protein sequence ID" value="KAG2179047.1"/>
    <property type="molecule type" value="Genomic_DNA"/>
</dbReference>
<keyword evidence="1" id="KW-0732">Signal</keyword>